<keyword evidence="3" id="KW-1185">Reference proteome</keyword>
<dbReference type="RefSeq" id="XP_062720974.1">
    <property type="nucleotide sequence ID" value="XM_062862440.1"/>
</dbReference>
<accession>A0AAJ0M170</accession>
<dbReference type="GeneID" id="87881269"/>
<protein>
    <submittedName>
        <fullName evidence="2">Uncharacterized protein</fullName>
    </submittedName>
</protein>
<organism evidence="2 3">
    <name type="scientific">Chaetomium strumarium</name>
    <dbReference type="NCBI Taxonomy" id="1170767"/>
    <lineage>
        <taxon>Eukaryota</taxon>
        <taxon>Fungi</taxon>
        <taxon>Dikarya</taxon>
        <taxon>Ascomycota</taxon>
        <taxon>Pezizomycotina</taxon>
        <taxon>Sordariomycetes</taxon>
        <taxon>Sordariomycetidae</taxon>
        <taxon>Sordariales</taxon>
        <taxon>Chaetomiaceae</taxon>
        <taxon>Chaetomium</taxon>
    </lineage>
</organism>
<proteinExistence type="predicted"/>
<dbReference type="AlphaFoldDB" id="A0AAJ0M170"/>
<reference evidence="2" key="2">
    <citation type="submission" date="2023-06" db="EMBL/GenBank/DDBJ databases">
        <authorList>
            <consortium name="Lawrence Berkeley National Laboratory"/>
            <person name="Mondo S.J."/>
            <person name="Hensen N."/>
            <person name="Bonometti L."/>
            <person name="Westerberg I."/>
            <person name="Brannstrom I.O."/>
            <person name="Guillou S."/>
            <person name="Cros-Aarteil S."/>
            <person name="Calhoun S."/>
            <person name="Haridas S."/>
            <person name="Kuo A."/>
            <person name="Pangilinan J."/>
            <person name="Riley R."/>
            <person name="Labutti K."/>
            <person name="Andreopoulos B."/>
            <person name="Lipzen A."/>
            <person name="Chen C."/>
            <person name="Yanf M."/>
            <person name="Daum C."/>
            <person name="Ng V."/>
            <person name="Clum A."/>
            <person name="Steindorff A."/>
            <person name="Ohm R."/>
            <person name="Martin F."/>
            <person name="Silar P."/>
            <person name="Natvig D."/>
            <person name="Lalanne C."/>
            <person name="Gautier V."/>
            <person name="Ament-Velasquez S.L."/>
            <person name="Kruys A."/>
            <person name="Hutchinson M.I."/>
            <person name="Powell A.J."/>
            <person name="Barry K."/>
            <person name="Miller A.N."/>
            <person name="Grigoriev I.V."/>
            <person name="Debuchy R."/>
            <person name="Gladieux P."/>
            <person name="Thoren M.H."/>
            <person name="Johannesson H."/>
        </authorList>
    </citation>
    <scope>NUCLEOTIDE SEQUENCE</scope>
    <source>
        <strain evidence="2">CBS 333.67</strain>
    </source>
</reference>
<dbReference type="Proteomes" id="UP001273166">
    <property type="component" value="Unassembled WGS sequence"/>
</dbReference>
<evidence type="ECO:0000313" key="2">
    <source>
        <dbReference type="EMBL" id="KAK3305194.1"/>
    </source>
</evidence>
<feature type="region of interest" description="Disordered" evidence="1">
    <location>
        <begin position="187"/>
        <end position="232"/>
    </location>
</feature>
<dbReference type="EMBL" id="JAUDZG010000004">
    <property type="protein sequence ID" value="KAK3305194.1"/>
    <property type="molecule type" value="Genomic_DNA"/>
</dbReference>
<reference evidence="2" key="1">
    <citation type="journal article" date="2023" name="Mol. Phylogenet. Evol.">
        <title>Genome-scale phylogeny and comparative genomics of the fungal order Sordariales.</title>
        <authorList>
            <person name="Hensen N."/>
            <person name="Bonometti L."/>
            <person name="Westerberg I."/>
            <person name="Brannstrom I.O."/>
            <person name="Guillou S."/>
            <person name="Cros-Aarteil S."/>
            <person name="Calhoun S."/>
            <person name="Haridas S."/>
            <person name="Kuo A."/>
            <person name="Mondo S."/>
            <person name="Pangilinan J."/>
            <person name="Riley R."/>
            <person name="LaButti K."/>
            <person name="Andreopoulos B."/>
            <person name="Lipzen A."/>
            <person name="Chen C."/>
            <person name="Yan M."/>
            <person name="Daum C."/>
            <person name="Ng V."/>
            <person name="Clum A."/>
            <person name="Steindorff A."/>
            <person name="Ohm R.A."/>
            <person name="Martin F."/>
            <person name="Silar P."/>
            <person name="Natvig D.O."/>
            <person name="Lalanne C."/>
            <person name="Gautier V."/>
            <person name="Ament-Velasquez S.L."/>
            <person name="Kruys A."/>
            <person name="Hutchinson M.I."/>
            <person name="Powell A.J."/>
            <person name="Barry K."/>
            <person name="Miller A.N."/>
            <person name="Grigoriev I.V."/>
            <person name="Debuchy R."/>
            <person name="Gladieux P."/>
            <person name="Hiltunen Thoren M."/>
            <person name="Johannesson H."/>
        </authorList>
    </citation>
    <scope>NUCLEOTIDE SEQUENCE</scope>
    <source>
        <strain evidence="2">CBS 333.67</strain>
    </source>
</reference>
<sequence>MSTTGESRSVAVAFPRACPDAAPTRGHSPPAVLAFFSPCTRRARRCGCTTRRTAGHGRISPVPVSRLSVGDDVVSSTVGRGHTFRCLQSSHLGWHQHRVADGDDGLAAVAADTATYETDMGRLRFPRRAPSCWSSSWSRSSLCWPPSSLSGGSWCACRPGWEDCGDDCSCRPLYRGAWCCIMPSAHGERSPPATAVTTRKRDSGVGGGSGARDLPNPSVRRSDAQGLRPIDPCDTIRSRCMHKRGIS</sequence>
<gene>
    <name evidence="2" type="ORF">B0T15DRAFT_190948</name>
</gene>
<evidence type="ECO:0000313" key="3">
    <source>
        <dbReference type="Proteomes" id="UP001273166"/>
    </source>
</evidence>
<evidence type="ECO:0000256" key="1">
    <source>
        <dbReference type="SAM" id="MobiDB-lite"/>
    </source>
</evidence>
<name>A0AAJ0M170_9PEZI</name>
<comment type="caution">
    <text evidence="2">The sequence shown here is derived from an EMBL/GenBank/DDBJ whole genome shotgun (WGS) entry which is preliminary data.</text>
</comment>